<feature type="compositionally biased region" description="Low complexity" evidence="1">
    <location>
        <begin position="30"/>
        <end position="41"/>
    </location>
</feature>
<sequence length="153" mass="16634">MTDIQPDADIVAENGSESPPLDETGHCGITTPETSETASETQPDMFPREYVETLRKESAGYRDRAKTGEFRADEYAKRLHQAMVKASGKLADPSDLPFNADHLEDADALNAAIDELLAAKPHLKSRVPRGDVGQGQRDSALAEVNLMNLLSGR</sequence>
<protein>
    <submittedName>
        <fullName evidence="2">Uncharacterized protein</fullName>
    </submittedName>
</protein>
<reference evidence="2 3" key="1">
    <citation type="submission" date="2015-03" db="EMBL/GenBank/DDBJ databases">
        <authorList>
            <consortium name="Pathogen Informatics"/>
            <person name="Murphy D."/>
        </authorList>
    </citation>
    <scope>NUCLEOTIDE SEQUENCE [LARGE SCALE GENOMIC DNA]</scope>
    <source>
        <strain evidence="2 3">PAP036</strain>
    </source>
</reference>
<feature type="region of interest" description="Disordered" evidence="1">
    <location>
        <begin position="1"/>
        <end position="47"/>
    </location>
</feature>
<evidence type="ECO:0000313" key="2">
    <source>
        <dbReference type="EMBL" id="CPT00560.1"/>
    </source>
</evidence>
<accession>A0AB33SWC2</accession>
<dbReference type="AlphaFoldDB" id="A0AB33SWC2"/>
<evidence type="ECO:0000256" key="1">
    <source>
        <dbReference type="SAM" id="MobiDB-lite"/>
    </source>
</evidence>
<comment type="caution">
    <text evidence="2">The sequence shown here is derived from an EMBL/GenBank/DDBJ whole genome shotgun (WGS) entry which is preliminary data.</text>
</comment>
<name>A0AB33SWC2_9MYCO</name>
<proteinExistence type="predicted"/>
<dbReference type="Proteomes" id="UP000038487">
    <property type="component" value="Unassembled WGS sequence"/>
</dbReference>
<organism evidence="2 3">
    <name type="scientific">Mycobacteroides abscessus</name>
    <dbReference type="NCBI Taxonomy" id="36809"/>
    <lineage>
        <taxon>Bacteria</taxon>
        <taxon>Bacillati</taxon>
        <taxon>Actinomycetota</taxon>
        <taxon>Actinomycetes</taxon>
        <taxon>Mycobacteriales</taxon>
        <taxon>Mycobacteriaceae</taxon>
        <taxon>Mycobacteroides</taxon>
    </lineage>
</organism>
<dbReference type="EMBL" id="CSUW01000001">
    <property type="protein sequence ID" value="CPT00560.1"/>
    <property type="molecule type" value="Genomic_DNA"/>
</dbReference>
<gene>
    <name evidence="2" type="ORF">ERS075527_00341</name>
</gene>
<dbReference type="RefSeq" id="WP_234821369.1">
    <property type="nucleotide sequence ID" value="NZ_CSUW01000001.1"/>
</dbReference>
<evidence type="ECO:0000313" key="3">
    <source>
        <dbReference type="Proteomes" id="UP000038487"/>
    </source>
</evidence>